<name>A8WLK3_CAEBR</name>
<protein>
    <submittedName>
        <fullName evidence="2">Protein CBG24821</fullName>
    </submittedName>
</protein>
<evidence type="ECO:0000313" key="4">
    <source>
        <dbReference type="WormBase" id="CBG24821"/>
    </source>
</evidence>
<dbReference type="GeneID" id="8590527"/>
<organism evidence="2 3">
    <name type="scientific">Caenorhabditis briggsae</name>
    <dbReference type="NCBI Taxonomy" id="6238"/>
    <lineage>
        <taxon>Eukaryota</taxon>
        <taxon>Metazoa</taxon>
        <taxon>Ecdysozoa</taxon>
        <taxon>Nematoda</taxon>
        <taxon>Chromadorea</taxon>
        <taxon>Rhabditida</taxon>
        <taxon>Rhabditina</taxon>
        <taxon>Rhabditomorpha</taxon>
        <taxon>Rhabditoidea</taxon>
        <taxon>Rhabditidae</taxon>
        <taxon>Peloderinae</taxon>
        <taxon>Caenorhabditis</taxon>
    </lineage>
</organism>
<dbReference type="InterPro" id="IPR009853">
    <property type="entry name" value="DUF1412"/>
</dbReference>
<feature type="signal peptide" evidence="1">
    <location>
        <begin position="1"/>
        <end position="20"/>
    </location>
</feature>
<evidence type="ECO:0000256" key="1">
    <source>
        <dbReference type="SAM" id="SignalP"/>
    </source>
</evidence>
<dbReference type="CTD" id="8590527"/>
<dbReference type="HOGENOM" id="CLU_187879_0_0_1"/>
<dbReference type="RefSeq" id="XP_045091423.1">
    <property type="nucleotide sequence ID" value="XM_045240828.1"/>
</dbReference>
<reference evidence="2 3" key="2">
    <citation type="journal article" date="2011" name="PLoS Genet.">
        <title>Caenorhabditis briggsae recombinant inbred line genotypes reveal inter-strain incompatibility and the evolution of recombination.</title>
        <authorList>
            <person name="Ross J.A."/>
            <person name="Koboldt D.C."/>
            <person name="Staisch J.E."/>
            <person name="Chamberlin H.M."/>
            <person name="Gupta B.P."/>
            <person name="Miller R.D."/>
            <person name="Baird S.E."/>
            <person name="Haag E.S."/>
        </authorList>
    </citation>
    <scope>NUCLEOTIDE SEQUENCE [LARGE SCALE GENOMIC DNA]</scope>
    <source>
        <strain evidence="2 3">AF16</strain>
    </source>
</reference>
<feature type="chain" id="PRO_5002729214" evidence="1">
    <location>
        <begin position="21"/>
        <end position="91"/>
    </location>
</feature>
<dbReference type="KEGG" id="cbr:CBG_24821"/>
<dbReference type="Proteomes" id="UP000008549">
    <property type="component" value="Unassembled WGS sequence"/>
</dbReference>
<reference evidence="2 3" key="1">
    <citation type="journal article" date="2003" name="PLoS Biol.">
        <title>The genome sequence of Caenorhabditis briggsae: a platform for comparative genomics.</title>
        <authorList>
            <person name="Stein L.D."/>
            <person name="Bao Z."/>
            <person name="Blasiar D."/>
            <person name="Blumenthal T."/>
            <person name="Brent M.R."/>
            <person name="Chen N."/>
            <person name="Chinwalla A."/>
            <person name="Clarke L."/>
            <person name="Clee C."/>
            <person name="Coghlan A."/>
            <person name="Coulson A."/>
            <person name="D'Eustachio P."/>
            <person name="Fitch D.H."/>
            <person name="Fulton L.A."/>
            <person name="Fulton R.E."/>
            <person name="Griffiths-Jones S."/>
            <person name="Harris T.W."/>
            <person name="Hillier L.W."/>
            <person name="Kamath R."/>
            <person name="Kuwabara P.E."/>
            <person name="Mardis E.R."/>
            <person name="Marra M.A."/>
            <person name="Miner T.L."/>
            <person name="Minx P."/>
            <person name="Mullikin J.C."/>
            <person name="Plumb R.W."/>
            <person name="Rogers J."/>
            <person name="Schein J.E."/>
            <person name="Sohrmann M."/>
            <person name="Spieth J."/>
            <person name="Stajich J.E."/>
            <person name="Wei C."/>
            <person name="Willey D."/>
            <person name="Wilson R.K."/>
            <person name="Durbin R."/>
            <person name="Waterston R.H."/>
        </authorList>
    </citation>
    <scope>NUCLEOTIDE SEQUENCE [LARGE SCALE GENOMIC DNA]</scope>
    <source>
        <strain evidence="2 3">AF16</strain>
    </source>
</reference>
<keyword evidence="1" id="KW-0732">Signal</keyword>
<dbReference type="AlphaFoldDB" id="A8WLK3"/>
<gene>
    <name evidence="2 4" type="ORF">CBG24821</name>
    <name evidence="2" type="ORF">CBG_24821</name>
</gene>
<dbReference type="PANTHER" id="PTHR34602">
    <property type="entry name" value="NEMATODE SPECIFIC PEPTIDE FAMILY, GROUP E-RELATED"/>
    <property type="match status" value="1"/>
</dbReference>
<accession>A8WLK3</accession>
<keyword evidence="3" id="KW-1185">Reference proteome</keyword>
<sequence>MPSTVTLLILISLFTATVISQYAYNPQFYSQFAQQQRNYYSNPRTYYNSPVYDNLWGAPANHGESSGYEKTPFATVCAGLWEVNHSENLII</sequence>
<proteinExistence type="predicted"/>
<evidence type="ECO:0000313" key="3">
    <source>
        <dbReference type="Proteomes" id="UP000008549"/>
    </source>
</evidence>
<dbReference type="PANTHER" id="PTHR34602:SF1">
    <property type="entry name" value="NEMATODE SPECIFIC PEPTIDE FAMILY, GROUP E-RELATED"/>
    <property type="match status" value="1"/>
</dbReference>
<dbReference type="WormBase" id="CBG24821">
    <property type="protein sequence ID" value="CBP08450"/>
    <property type="gene ID" value="WBGene00042851"/>
</dbReference>
<dbReference type="EMBL" id="HE601004">
    <property type="protein sequence ID" value="CAP21348.2"/>
    <property type="molecule type" value="Genomic_DNA"/>
</dbReference>
<evidence type="ECO:0000313" key="2">
    <source>
        <dbReference type="EMBL" id="CAP21348.2"/>
    </source>
</evidence>